<dbReference type="Proteomes" id="UP000323258">
    <property type="component" value="Unassembled WGS sequence"/>
</dbReference>
<sequence>MNNIALKTTLSAFLVSLPLAGAFAQTDRDNHFADRVTAPVDVTYTSSIGSASTSYARQLDAALNAAETNLRPGGRDNVVGNGAAAQLRGEINAVRQAAAQEKNANGGELSAASYQNLSGQLRSIQQSIYGLQNGS</sequence>
<dbReference type="RefSeq" id="WP_148913529.1">
    <property type="nucleotide sequence ID" value="NZ_VSZS01000055.1"/>
</dbReference>
<dbReference type="AlphaFoldDB" id="A0A5D4H242"/>
<evidence type="ECO:0000256" key="1">
    <source>
        <dbReference type="SAM" id="SignalP"/>
    </source>
</evidence>
<evidence type="ECO:0000313" key="2">
    <source>
        <dbReference type="EMBL" id="TYR34637.1"/>
    </source>
</evidence>
<feature type="signal peptide" evidence="1">
    <location>
        <begin position="1"/>
        <end position="24"/>
    </location>
</feature>
<evidence type="ECO:0000313" key="3">
    <source>
        <dbReference type="Proteomes" id="UP000323258"/>
    </source>
</evidence>
<comment type="caution">
    <text evidence="2">The sequence shown here is derived from an EMBL/GenBank/DDBJ whole genome shotgun (WGS) entry which is preliminary data.</text>
</comment>
<feature type="chain" id="PRO_5023082605" evidence="1">
    <location>
        <begin position="25"/>
        <end position="135"/>
    </location>
</feature>
<organism evidence="2 3">
    <name type="scientific">Neoaquamicrobium microcysteis</name>
    <dbReference type="NCBI Taxonomy" id="2682781"/>
    <lineage>
        <taxon>Bacteria</taxon>
        <taxon>Pseudomonadati</taxon>
        <taxon>Pseudomonadota</taxon>
        <taxon>Alphaproteobacteria</taxon>
        <taxon>Hyphomicrobiales</taxon>
        <taxon>Phyllobacteriaceae</taxon>
        <taxon>Neoaquamicrobium</taxon>
    </lineage>
</organism>
<reference evidence="2 3" key="1">
    <citation type="submission" date="2019-08" db="EMBL/GenBank/DDBJ databases">
        <authorList>
            <person name="Seo Y.L."/>
        </authorList>
    </citation>
    <scope>NUCLEOTIDE SEQUENCE [LARGE SCALE GENOMIC DNA]</scope>
    <source>
        <strain evidence="2 3">MaA-C15</strain>
    </source>
</reference>
<proteinExistence type="predicted"/>
<keyword evidence="1" id="KW-0732">Signal</keyword>
<accession>A0A5D4H242</accession>
<dbReference type="EMBL" id="VSZS01000055">
    <property type="protein sequence ID" value="TYR34637.1"/>
    <property type="molecule type" value="Genomic_DNA"/>
</dbReference>
<gene>
    <name evidence="2" type="ORF">FY036_04600</name>
</gene>
<protein>
    <submittedName>
        <fullName evidence="2">Uncharacterized protein</fullName>
    </submittedName>
</protein>
<reference evidence="2 3" key="2">
    <citation type="submission" date="2019-09" db="EMBL/GenBank/DDBJ databases">
        <title>Mesorhizobium sp. MaA-C15 isolated from Microcystis aeruginosa.</title>
        <authorList>
            <person name="Jeong S.E."/>
            <person name="Jin H.M."/>
            <person name="Jeon C.O."/>
        </authorList>
    </citation>
    <scope>NUCLEOTIDE SEQUENCE [LARGE SCALE GENOMIC DNA]</scope>
    <source>
        <strain evidence="2 3">MaA-C15</strain>
    </source>
</reference>
<name>A0A5D4H242_9HYPH</name>
<keyword evidence="3" id="KW-1185">Reference proteome</keyword>